<evidence type="ECO:0000259" key="2">
    <source>
        <dbReference type="PROSITE" id="PS51109"/>
    </source>
</evidence>
<dbReference type="Proteomes" id="UP000886741">
    <property type="component" value="Unassembled WGS sequence"/>
</dbReference>
<reference evidence="3" key="1">
    <citation type="submission" date="2020-10" db="EMBL/GenBank/DDBJ databases">
        <authorList>
            <person name="Gilroy R."/>
        </authorList>
    </citation>
    <scope>NUCLEOTIDE SEQUENCE</scope>
    <source>
        <strain evidence="3">ChiBcec16-1751</strain>
    </source>
</reference>
<evidence type="ECO:0000313" key="3">
    <source>
        <dbReference type="EMBL" id="HIS64718.1"/>
    </source>
</evidence>
<comment type="caution">
    <text evidence="3">The sequence shown here is derived from an EMBL/GenBank/DDBJ whole genome shotgun (WGS) entry which is preliminary data.</text>
</comment>
<feature type="domain" description="G5" evidence="2">
    <location>
        <begin position="147"/>
        <end position="227"/>
    </location>
</feature>
<dbReference type="SUPFAM" id="SSF50685">
    <property type="entry name" value="Barwin-like endoglucanases"/>
    <property type="match status" value="1"/>
</dbReference>
<dbReference type="InterPro" id="IPR036908">
    <property type="entry name" value="RlpA-like_sf"/>
</dbReference>
<dbReference type="GO" id="GO:0009254">
    <property type="term" value="P:peptidoglycan turnover"/>
    <property type="evidence" value="ECO:0007669"/>
    <property type="project" value="InterPro"/>
</dbReference>
<dbReference type="InterPro" id="IPR011098">
    <property type="entry name" value="G5_dom"/>
</dbReference>
<accession>A0A9D1JTH4</accession>
<dbReference type="Pfam" id="PF06725">
    <property type="entry name" value="3D"/>
    <property type="match status" value="1"/>
</dbReference>
<sequence length="346" mass="37102">MHYSTYSLLHRHSPLQRLASAVVTTALTASALMIPAAAQSTYVIHDRDEVIVHTTFTRDPDEVLQEAGVTLGRSDVYTAAQGADGLDLTVLRRQTVHLVADGQVHTLATYGEPVSQVLDAVGVTLDSDDKSSVPLDTPTETGMTIVITRVETKTLTYEETVPAGEQVFHNNVLQPGQETVLEEGSDGMQTVTAAVTYENGVEVSRTVTDTNVTTEAKDRIVIRGAESAAMPTDAEGNAIVTAGGEVLEYERVINGKATAYNCPGYVGRTASGTVAEVGKVAVDPSVIPLGSKLYIVSQDGQYVYGYCIAEDTGGLIKGNKVDLYFSTWDECIQFGYRPVTIYVVEE</sequence>
<evidence type="ECO:0000256" key="1">
    <source>
        <dbReference type="ARBA" id="ARBA00022729"/>
    </source>
</evidence>
<dbReference type="InterPro" id="IPR051933">
    <property type="entry name" value="Resuscitation_pf_RpfB"/>
</dbReference>
<dbReference type="EMBL" id="DVJJ01000078">
    <property type="protein sequence ID" value="HIS64718.1"/>
    <property type="molecule type" value="Genomic_DNA"/>
</dbReference>
<dbReference type="InterPro" id="IPR007137">
    <property type="entry name" value="DUF348"/>
</dbReference>
<dbReference type="PANTHER" id="PTHR39160:SF4">
    <property type="entry name" value="RESUSCITATION-PROMOTING FACTOR RPFB"/>
    <property type="match status" value="1"/>
</dbReference>
<dbReference type="Pfam" id="PF03990">
    <property type="entry name" value="DUF348"/>
    <property type="match status" value="1"/>
</dbReference>
<gene>
    <name evidence="3" type="ORF">IAA83_05020</name>
</gene>
<dbReference type="AlphaFoldDB" id="A0A9D1JTH4"/>
<dbReference type="Gene3D" id="2.40.40.10">
    <property type="entry name" value="RlpA-like domain"/>
    <property type="match status" value="1"/>
</dbReference>
<dbReference type="PROSITE" id="PS51109">
    <property type="entry name" value="G5"/>
    <property type="match status" value="1"/>
</dbReference>
<protein>
    <submittedName>
        <fullName evidence="3">G5 domain-containing protein</fullName>
    </submittedName>
</protein>
<evidence type="ECO:0000313" key="4">
    <source>
        <dbReference type="Proteomes" id="UP000886741"/>
    </source>
</evidence>
<proteinExistence type="predicted"/>
<dbReference type="Pfam" id="PF07501">
    <property type="entry name" value="G5"/>
    <property type="match status" value="1"/>
</dbReference>
<dbReference type="InterPro" id="IPR010611">
    <property type="entry name" value="3D_dom"/>
</dbReference>
<dbReference type="GO" id="GO:0019867">
    <property type="term" value="C:outer membrane"/>
    <property type="evidence" value="ECO:0007669"/>
    <property type="project" value="InterPro"/>
</dbReference>
<dbReference type="GO" id="GO:0004553">
    <property type="term" value="F:hydrolase activity, hydrolyzing O-glycosyl compounds"/>
    <property type="evidence" value="ECO:0007669"/>
    <property type="project" value="InterPro"/>
</dbReference>
<organism evidence="3 4">
    <name type="scientific">Candidatus Avoscillospira avistercoris</name>
    <dbReference type="NCBI Taxonomy" id="2840707"/>
    <lineage>
        <taxon>Bacteria</taxon>
        <taxon>Bacillati</taxon>
        <taxon>Bacillota</taxon>
        <taxon>Clostridia</taxon>
        <taxon>Eubacteriales</taxon>
        <taxon>Oscillospiraceae</taxon>
        <taxon>Oscillospiraceae incertae sedis</taxon>
        <taxon>Candidatus Avoscillospira</taxon>
    </lineage>
</organism>
<dbReference type="Gene3D" id="2.20.230.10">
    <property type="entry name" value="Resuscitation-promoting factor rpfb"/>
    <property type="match status" value="1"/>
</dbReference>
<keyword evidence="1" id="KW-0732">Signal</keyword>
<dbReference type="SMART" id="SM01208">
    <property type="entry name" value="G5"/>
    <property type="match status" value="1"/>
</dbReference>
<reference evidence="3" key="2">
    <citation type="journal article" date="2021" name="PeerJ">
        <title>Extensive microbial diversity within the chicken gut microbiome revealed by metagenomics and culture.</title>
        <authorList>
            <person name="Gilroy R."/>
            <person name="Ravi A."/>
            <person name="Getino M."/>
            <person name="Pursley I."/>
            <person name="Horton D.L."/>
            <person name="Alikhan N.F."/>
            <person name="Baker D."/>
            <person name="Gharbi K."/>
            <person name="Hall N."/>
            <person name="Watson M."/>
            <person name="Adriaenssens E.M."/>
            <person name="Foster-Nyarko E."/>
            <person name="Jarju S."/>
            <person name="Secka A."/>
            <person name="Antonio M."/>
            <person name="Oren A."/>
            <person name="Chaudhuri R.R."/>
            <person name="La Ragione R."/>
            <person name="Hildebrand F."/>
            <person name="Pallen M.J."/>
        </authorList>
    </citation>
    <scope>NUCLEOTIDE SEQUENCE</scope>
    <source>
        <strain evidence="3">ChiBcec16-1751</strain>
    </source>
</reference>
<dbReference type="CDD" id="cd22786">
    <property type="entry name" value="DPBB_YuiC-like"/>
    <property type="match status" value="1"/>
</dbReference>
<dbReference type="PANTHER" id="PTHR39160">
    <property type="entry name" value="CELL WALL-BINDING PROTEIN YOCH"/>
    <property type="match status" value="1"/>
</dbReference>
<name>A0A9D1JTH4_9FIRM</name>